<dbReference type="SMART" id="SM00474">
    <property type="entry name" value="35EXOc"/>
    <property type="match status" value="1"/>
</dbReference>
<dbReference type="InterPro" id="IPR002562">
    <property type="entry name" value="3'-5'_exonuclease_dom"/>
</dbReference>
<keyword evidence="5" id="KW-0460">Magnesium</keyword>
<dbReference type="InterPro" id="IPR012337">
    <property type="entry name" value="RNaseH-like_sf"/>
</dbReference>
<dbReference type="InterPro" id="IPR051132">
    <property type="entry name" value="3-5_Exonuclease_domain"/>
</dbReference>
<keyword evidence="10" id="KW-1185">Reference proteome</keyword>
<evidence type="ECO:0000256" key="7">
    <source>
        <dbReference type="ARBA" id="ARBA00042761"/>
    </source>
</evidence>
<evidence type="ECO:0000256" key="6">
    <source>
        <dbReference type="ARBA" id="ARBA00040531"/>
    </source>
</evidence>
<evidence type="ECO:0000256" key="4">
    <source>
        <dbReference type="ARBA" id="ARBA00022839"/>
    </source>
</evidence>
<reference evidence="10" key="1">
    <citation type="journal article" date="2019" name="Int. J. Syst. Evol. Microbiol.">
        <title>The Global Catalogue of Microorganisms (GCM) 10K type strain sequencing project: providing services to taxonomists for standard genome sequencing and annotation.</title>
        <authorList>
            <consortium name="The Broad Institute Genomics Platform"/>
            <consortium name="The Broad Institute Genome Sequencing Center for Infectious Disease"/>
            <person name="Wu L."/>
            <person name="Ma J."/>
        </authorList>
    </citation>
    <scope>NUCLEOTIDE SEQUENCE [LARGE SCALE GENOMIC DNA]</scope>
    <source>
        <strain evidence="10">CCUG 54518</strain>
    </source>
</reference>
<evidence type="ECO:0000313" key="10">
    <source>
        <dbReference type="Proteomes" id="UP001596495"/>
    </source>
</evidence>
<dbReference type="RefSeq" id="WP_382255731.1">
    <property type="nucleotide sequence ID" value="NZ_JBHTBX010000004.1"/>
</dbReference>
<dbReference type="Gene3D" id="3.30.420.10">
    <property type="entry name" value="Ribonuclease H-like superfamily/Ribonuclease H"/>
    <property type="match status" value="1"/>
</dbReference>
<protein>
    <recommendedName>
        <fullName evidence="6">3'-5' exonuclease</fullName>
    </recommendedName>
    <alternativeName>
        <fullName evidence="7">Werner Syndrome-like exonuclease</fullName>
    </alternativeName>
</protein>
<proteinExistence type="predicted"/>
<organism evidence="9 10">
    <name type="scientific">Hydrogenophaga bisanensis</name>
    <dbReference type="NCBI Taxonomy" id="439611"/>
    <lineage>
        <taxon>Bacteria</taxon>
        <taxon>Pseudomonadati</taxon>
        <taxon>Pseudomonadota</taxon>
        <taxon>Betaproteobacteria</taxon>
        <taxon>Burkholderiales</taxon>
        <taxon>Comamonadaceae</taxon>
        <taxon>Hydrogenophaga</taxon>
    </lineage>
</organism>
<dbReference type="PANTHER" id="PTHR13620:SF109">
    <property type="entry name" value="3'-5' EXONUCLEASE"/>
    <property type="match status" value="1"/>
</dbReference>
<evidence type="ECO:0000256" key="1">
    <source>
        <dbReference type="ARBA" id="ARBA00022722"/>
    </source>
</evidence>
<name>A0ABW2R8W4_9BURK</name>
<dbReference type="CDD" id="cd06141">
    <property type="entry name" value="WRN_exo"/>
    <property type="match status" value="1"/>
</dbReference>
<accession>A0ABW2R8W4</accession>
<dbReference type="GO" id="GO:0004527">
    <property type="term" value="F:exonuclease activity"/>
    <property type="evidence" value="ECO:0007669"/>
    <property type="project" value="UniProtKB-KW"/>
</dbReference>
<dbReference type="Proteomes" id="UP001596495">
    <property type="component" value="Unassembled WGS sequence"/>
</dbReference>
<keyword evidence="4 9" id="KW-0269">Exonuclease</keyword>
<dbReference type="SUPFAM" id="SSF53098">
    <property type="entry name" value="Ribonuclease H-like"/>
    <property type="match status" value="1"/>
</dbReference>
<dbReference type="PANTHER" id="PTHR13620">
    <property type="entry name" value="3-5 EXONUCLEASE"/>
    <property type="match status" value="1"/>
</dbReference>
<dbReference type="Pfam" id="PF01612">
    <property type="entry name" value="DNA_pol_A_exo1"/>
    <property type="match status" value="1"/>
</dbReference>
<keyword evidence="2" id="KW-0479">Metal-binding</keyword>
<keyword evidence="1" id="KW-0540">Nuclease</keyword>
<evidence type="ECO:0000256" key="2">
    <source>
        <dbReference type="ARBA" id="ARBA00022723"/>
    </source>
</evidence>
<dbReference type="EMBL" id="JBHTBX010000004">
    <property type="protein sequence ID" value="MFC7434414.1"/>
    <property type="molecule type" value="Genomic_DNA"/>
</dbReference>
<evidence type="ECO:0000256" key="5">
    <source>
        <dbReference type="ARBA" id="ARBA00022842"/>
    </source>
</evidence>
<evidence type="ECO:0000313" key="9">
    <source>
        <dbReference type="EMBL" id="MFC7434414.1"/>
    </source>
</evidence>
<evidence type="ECO:0000256" key="3">
    <source>
        <dbReference type="ARBA" id="ARBA00022801"/>
    </source>
</evidence>
<sequence>MTPRPHLPTPNKDEIASLPAFPLLGLDRITLVNNAQGAREAAAALRDHPHWGFDTESRPTFLKDQVSDGPHVVQLATSDRAWVFQLHDPGCRDVVAQLLGHEGHTKAGFGLRDDRQRIMAKLGVSAAKVLDLNHVFREKGYRKDMGVKAAVAVLFGQRFAKSKKAATSNWAARQLSDGQILYAANDAWAAALVHQALMANTSTPAGDSA</sequence>
<feature type="domain" description="3'-5' exonuclease" evidence="8">
    <location>
        <begin position="29"/>
        <end position="202"/>
    </location>
</feature>
<keyword evidence="3 9" id="KW-0378">Hydrolase</keyword>
<gene>
    <name evidence="9" type="ORF">ACFQNJ_07805</name>
</gene>
<evidence type="ECO:0000259" key="8">
    <source>
        <dbReference type="SMART" id="SM00474"/>
    </source>
</evidence>
<dbReference type="InterPro" id="IPR036397">
    <property type="entry name" value="RNaseH_sf"/>
</dbReference>
<comment type="caution">
    <text evidence="9">The sequence shown here is derived from an EMBL/GenBank/DDBJ whole genome shotgun (WGS) entry which is preliminary data.</text>
</comment>